<evidence type="ECO:0000313" key="1">
    <source>
        <dbReference type="EMBL" id="HEF65069.1"/>
    </source>
</evidence>
<organism evidence="1">
    <name type="scientific">Thermomicrobium roseum</name>
    <dbReference type="NCBI Taxonomy" id="500"/>
    <lineage>
        <taxon>Bacteria</taxon>
        <taxon>Pseudomonadati</taxon>
        <taxon>Thermomicrobiota</taxon>
        <taxon>Thermomicrobia</taxon>
        <taxon>Thermomicrobiales</taxon>
        <taxon>Thermomicrobiaceae</taxon>
        <taxon>Thermomicrobium</taxon>
    </lineage>
</organism>
<comment type="caution">
    <text evidence="1">The sequence shown here is derived from an EMBL/GenBank/DDBJ whole genome shotgun (WGS) entry which is preliminary data.</text>
</comment>
<sequence>MTTYREVLGPVLSPAALTLLERLTPLICALYEIELLLEMEVPPVEHQRLRERVTGRLERIVAILPPDVPPTANEVFTAIEVLVTDVLGRELQVGEEIARLEVLSEAFRNDPLLYQLARGQVN</sequence>
<proteinExistence type="predicted"/>
<gene>
    <name evidence="1" type="ORF">ENP47_05685</name>
</gene>
<name>A0A7C1XIJ1_THERO</name>
<accession>A0A7C1XIJ1</accession>
<reference evidence="1" key="1">
    <citation type="journal article" date="2020" name="mSystems">
        <title>Genome- and Community-Level Interaction Insights into Carbon Utilization and Element Cycling Functions of Hydrothermarchaeota in Hydrothermal Sediment.</title>
        <authorList>
            <person name="Zhou Z."/>
            <person name="Liu Y."/>
            <person name="Xu W."/>
            <person name="Pan J."/>
            <person name="Luo Z.H."/>
            <person name="Li M."/>
        </authorList>
    </citation>
    <scope>NUCLEOTIDE SEQUENCE [LARGE SCALE GENOMIC DNA]</scope>
    <source>
        <strain evidence="1">SpSt-222</strain>
    </source>
</reference>
<dbReference type="EMBL" id="DSJL01000010">
    <property type="protein sequence ID" value="HEF65069.1"/>
    <property type="molecule type" value="Genomic_DNA"/>
</dbReference>
<protein>
    <submittedName>
        <fullName evidence="1">Uncharacterized protein</fullName>
    </submittedName>
</protein>
<dbReference type="AlphaFoldDB" id="A0A7C1XIJ1"/>